<evidence type="ECO:0000256" key="1">
    <source>
        <dbReference type="SAM" id="MobiDB-lite"/>
    </source>
</evidence>
<dbReference type="GO" id="GO:0019901">
    <property type="term" value="F:protein kinase binding"/>
    <property type="evidence" value="ECO:0007669"/>
    <property type="project" value="InterPro"/>
</dbReference>
<proteinExistence type="predicted"/>
<sequence length="240" mass="26271">MALSLALSTASSSSARSCAVHHASLVDPATHSPELMELIDIVISRPVIGFIVDTVISTIDYAMGRPSSSRHHTEYSNFTDFVTNTIAHAEVTTPTILVSLVYLDRAKPHLYITFEEWVLERAFLGALVVASKYVNDSTLKNIDWAICTGIFGGRDIGRIEREFLHVLDFDLGIAEHDLLIHHRGLLLAAPGHLPSPQSKALFASRVPRTQAPGHLPSPQSKALFRPRVPRTQASGRLPSP</sequence>
<dbReference type="InterPro" id="IPR006671">
    <property type="entry name" value="Cyclin_N"/>
</dbReference>
<dbReference type="Gene3D" id="1.10.472.10">
    <property type="entry name" value="Cyclin-like"/>
    <property type="match status" value="1"/>
</dbReference>
<organism evidence="3 4">
    <name type="scientific">Hypsizygus marmoreus</name>
    <name type="common">White beech mushroom</name>
    <name type="synonym">Agaricus marmoreus</name>
    <dbReference type="NCBI Taxonomy" id="39966"/>
    <lineage>
        <taxon>Eukaryota</taxon>
        <taxon>Fungi</taxon>
        <taxon>Dikarya</taxon>
        <taxon>Basidiomycota</taxon>
        <taxon>Agaricomycotina</taxon>
        <taxon>Agaricomycetes</taxon>
        <taxon>Agaricomycetidae</taxon>
        <taxon>Agaricales</taxon>
        <taxon>Tricholomatineae</taxon>
        <taxon>Lyophyllaceae</taxon>
        <taxon>Hypsizygus</taxon>
    </lineage>
</organism>
<feature type="region of interest" description="Disordered" evidence="1">
    <location>
        <begin position="207"/>
        <end position="240"/>
    </location>
</feature>
<feature type="domain" description="Cyclin N-terminal" evidence="2">
    <location>
        <begin position="76"/>
        <end position="171"/>
    </location>
</feature>
<dbReference type="OrthoDB" id="10250320at2759"/>
<dbReference type="GO" id="GO:0000307">
    <property type="term" value="C:cyclin-dependent protein kinase holoenzyme complex"/>
    <property type="evidence" value="ECO:0007669"/>
    <property type="project" value="TreeGrafter"/>
</dbReference>
<accession>A0A369J6M7</accession>
<dbReference type="AlphaFoldDB" id="A0A369J6M7"/>
<dbReference type="CDD" id="cd20557">
    <property type="entry name" value="CYCLIN_ScPCL1-like"/>
    <property type="match status" value="1"/>
</dbReference>
<reference evidence="3" key="1">
    <citation type="submission" date="2018-04" db="EMBL/GenBank/DDBJ databases">
        <title>Whole genome sequencing of Hypsizygus marmoreus.</title>
        <authorList>
            <person name="Choi I.-G."/>
            <person name="Min B."/>
            <person name="Kim J.-G."/>
            <person name="Kim S."/>
            <person name="Oh Y.-L."/>
            <person name="Kong W.-S."/>
            <person name="Park H."/>
            <person name="Jeong J."/>
            <person name="Song E.-S."/>
        </authorList>
    </citation>
    <scope>NUCLEOTIDE SEQUENCE [LARGE SCALE GENOMIC DNA]</scope>
    <source>
        <strain evidence="3">51987-8</strain>
    </source>
</reference>
<dbReference type="Pfam" id="PF00134">
    <property type="entry name" value="Cyclin_N"/>
    <property type="match status" value="1"/>
</dbReference>
<dbReference type="STRING" id="39966.A0A369J6M7"/>
<dbReference type="GO" id="GO:0005634">
    <property type="term" value="C:nucleus"/>
    <property type="evidence" value="ECO:0007669"/>
    <property type="project" value="TreeGrafter"/>
</dbReference>
<gene>
    <name evidence="3" type="primary">PCL1_0</name>
    <name evidence="3" type="ORF">Hypma_016607</name>
</gene>
<evidence type="ECO:0000259" key="2">
    <source>
        <dbReference type="Pfam" id="PF00134"/>
    </source>
</evidence>
<evidence type="ECO:0000313" key="4">
    <source>
        <dbReference type="Proteomes" id="UP000076154"/>
    </source>
</evidence>
<protein>
    <submittedName>
        <fullName evidence="3">PHO85 cyclin-1</fullName>
    </submittedName>
</protein>
<dbReference type="EMBL" id="LUEZ02000100">
    <property type="protein sequence ID" value="RDB14516.1"/>
    <property type="molecule type" value="Genomic_DNA"/>
</dbReference>
<dbReference type="PANTHER" id="PTHR15615:SF10">
    <property type="entry name" value="PHO85 CYCLIN-2-RELATED"/>
    <property type="match status" value="1"/>
</dbReference>
<dbReference type="Proteomes" id="UP000076154">
    <property type="component" value="Unassembled WGS sequence"/>
</dbReference>
<dbReference type="SUPFAM" id="SSF47954">
    <property type="entry name" value="Cyclin-like"/>
    <property type="match status" value="1"/>
</dbReference>
<dbReference type="InParanoid" id="A0A369J6M7"/>
<comment type="caution">
    <text evidence="3">The sequence shown here is derived from an EMBL/GenBank/DDBJ whole genome shotgun (WGS) entry which is preliminary data.</text>
</comment>
<dbReference type="InterPro" id="IPR036915">
    <property type="entry name" value="Cyclin-like_sf"/>
</dbReference>
<evidence type="ECO:0000313" key="3">
    <source>
        <dbReference type="EMBL" id="RDB14516.1"/>
    </source>
</evidence>
<dbReference type="InterPro" id="IPR013922">
    <property type="entry name" value="Cyclin_PHO80-like"/>
</dbReference>
<name>A0A369J6M7_HYPMA</name>
<keyword evidence="4" id="KW-1185">Reference proteome</keyword>
<dbReference type="GO" id="GO:0016538">
    <property type="term" value="F:cyclin-dependent protein serine/threonine kinase regulator activity"/>
    <property type="evidence" value="ECO:0007669"/>
    <property type="project" value="TreeGrafter"/>
</dbReference>
<dbReference type="PANTHER" id="PTHR15615">
    <property type="match status" value="1"/>
</dbReference>